<dbReference type="InterPro" id="IPR018363">
    <property type="entry name" value="CD59_antigen_CS"/>
</dbReference>
<protein>
    <recommendedName>
        <fullName evidence="5">UPAR/Ly6 domain-containing protein</fullName>
    </recommendedName>
</protein>
<evidence type="ECO:0000313" key="4">
    <source>
        <dbReference type="Proteomes" id="UP000225706"/>
    </source>
</evidence>
<feature type="chain" id="PRO_5013083702" description="UPAR/Ly6 domain-containing protein" evidence="2">
    <location>
        <begin position="25"/>
        <end position="304"/>
    </location>
</feature>
<dbReference type="InterPro" id="IPR045860">
    <property type="entry name" value="Snake_toxin-like_sf"/>
</dbReference>
<name>A0A2B4RGS1_STYPI</name>
<proteinExistence type="predicted"/>
<gene>
    <name evidence="3" type="ORF">AWC38_SpisGene20198</name>
</gene>
<evidence type="ECO:0008006" key="5">
    <source>
        <dbReference type="Google" id="ProtNLM"/>
    </source>
</evidence>
<evidence type="ECO:0000256" key="1">
    <source>
        <dbReference type="ARBA" id="ARBA00022729"/>
    </source>
</evidence>
<reference evidence="4" key="1">
    <citation type="journal article" date="2017" name="bioRxiv">
        <title>Comparative analysis of the genomes of Stylophora pistillata and Acropora digitifera provides evidence for extensive differences between species of corals.</title>
        <authorList>
            <person name="Voolstra C.R."/>
            <person name="Li Y."/>
            <person name="Liew Y.J."/>
            <person name="Baumgarten S."/>
            <person name="Zoccola D."/>
            <person name="Flot J.-F."/>
            <person name="Tambutte S."/>
            <person name="Allemand D."/>
            <person name="Aranda M."/>
        </authorList>
    </citation>
    <scope>NUCLEOTIDE SEQUENCE [LARGE SCALE GENOMIC DNA]</scope>
</reference>
<keyword evidence="1 2" id="KW-0732">Signal</keyword>
<dbReference type="AlphaFoldDB" id="A0A2B4RGS1"/>
<dbReference type="SUPFAM" id="SSF57302">
    <property type="entry name" value="Snake toxin-like"/>
    <property type="match status" value="1"/>
</dbReference>
<dbReference type="EMBL" id="LSMT01000633">
    <property type="protein sequence ID" value="PFX15578.1"/>
    <property type="molecule type" value="Genomic_DNA"/>
</dbReference>
<keyword evidence="4" id="KW-1185">Reference proteome</keyword>
<comment type="caution">
    <text evidence="3">The sequence shown here is derived from an EMBL/GenBank/DDBJ whole genome shotgun (WGS) entry which is preliminary data.</text>
</comment>
<dbReference type="OrthoDB" id="5990508at2759"/>
<accession>A0A2B4RGS1</accession>
<sequence length="304" mass="33275">MTQIWTFAIFGFCLWSLRPGQIQGKSDLVGNSGGLELAGVLLYMPPLVAWLMNCFVLKIGTDFYSLLYAVRSTRCLSCQGLIGSTCESVTSEVECPHTHDSCFTVTRTMDYPGIGRYVEVLKNCSILQDCWFIGNASCDNAAHRFVNSCSIDCCIGDLCNNKTVQITQNSTTRVITHTSTVFEKGTNLKREVTHIGATPKARQAPRFTSGVFLTKRKATHAPTETSGIPMMTSGSSTQSQSNLNDKAFASWTSQKCQVSISSGNITTTDSSREVRAVPNNSKGLWSQLLTQVLMVPLGIIYGRF</sequence>
<dbReference type="Proteomes" id="UP000225706">
    <property type="component" value="Unassembled WGS sequence"/>
</dbReference>
<organism evidence="3 4">
    <name type="scientific">Stylophora pistillata</name>
    <name type="common">Smooth cauliflower coral</name>
    <dbReference type="NCBI Taxonomy" id="50429"/>
    <lineage>
        <taxon>Eukaryota</taxon>
        <taxon>Metazoa</taxon>
        <taxon>Cnidaria</taxon>
        <taxon>Anthozoa</taxon>
        <taxon>Hexacorallia</taxon>
        <taxon>Scleractinia</taxon>
        <taxon>Astrocoeniina</taxon>
        <taxon>Pocilloporidae</taxon>
        <taxon>Stylophora</taxon>
    </lineage>
</organism>
<dbReference type="Gene3D" id="2.10.60.10">
    <property type="entry name" value="CD59"/>
    <property type="match status" value="1"/>
</dbReference>
<evidence type="ECO:0000313" key="3">
    <source>
        <dbReference type="EMBL" id="PFX15578.1"/>
    </source>
</evidence>
<feature type="signal peptide" evidence="2">
    <location>
        <begin position="1"/>
        <end position="24"/>
    </location>
</feature>
<dbReference type="PROSITE" id="PS00983">
    <property type="entry name" value="LY6_UPAR"/>
    <property type="match status" value="1"/>
</dbReference>
<evidence type="ECO:0000256" key="2">
    <source>
        <dbReference type="SAM" id="SignalP"/>
    </source>
</evidence>